<gene>
    <name evidence="1" type="ORF">GWK47_025397</name>
</gene>
<reference evidence="1" key="1">
    <citation type="submission" date="2020-07" db="EMBL/GenBank/DDBJ databases">
        <title>The High-quality genome of the commercially important snow crab, Chionoecetes opilio.</title>
        <authorList>
            <person name="Jeong J.-H."/>
            <person name="Ryu S."/>
        </authorList>
    </citation>
    <scope>NUCLEOTIDE SEQUENCE</scope>
    <source>
        <strain evidence="1">MADBK_172401_WGS</strain>
        <tissue evidence="1">Digestive gland</tissue>
    </source>
</reference>
<sequence>MAHHLSWPRGPARLPLLWGRPYRLKSHAKPNTLLRRNHCLTSSPRCYTHCFCSHCFCSCFRLPFYSASTPHRFRIKFEVANLDTFPAPESVTTLGEWSVKCWVASDHDPTYRFGEIFPHLSQLTMTTF</sequence>
<dbReference type="Proteomes" id="UP000770661">
    <property type="component" value="Unassembled WGS sequence"/>
</dbReference>
<organism evidence="1 2">
    <name type="scientific">Chionoecetes opilio</name>
    <name type="common">Atlantic snow crab</name>
    <name type="synonym">Cancer opilio</name>
    <dbReference type="NCBI Taxonomy" id="41210"/>
    <lineage>
        <taxon>Eukaryota</taxon>
        <taxon>Metazoa</taxon>
        <taxon>Ecdysozoa</taxon>
        <taxon>Arthropoda</taxon>
        <taxon>Crustacea</taxon>
        <taxon>Multicrustacea</taxon>
        <taxon>Malacostraca</taxon>
        <taxon>Eumalacostraca</taxon>
        <taxon>Eucarida</taxon>
        <taxon>Decapoda</taxon>
        <taxon>Pleocyemata</taxon>
        <taxon>Brachyura</taxon>
        <taxon>Eubrachyura</taxon>
        <taxon>Majoidea</taxon>
        <taxon>Majidae</taxon>
        <taxon>Chionoecetes</taxon>
    </lineage>
</organism>
<keyword evidence="2" id="KW-1185">Reference proteome</keyword>
<name>A0A8J8WDT4_CHIOP</name>
<dbReference type="EMBL" id="JACEEZ010025403">
    <property type="protein sequence ID" value="KAG0701133.1"/>
    <property type="molecule type" value="Genomic_DNA"/>
</dbReference>
<proteinExistence type="predicted"/>
<protein>
    <submittedName>
        <fullName evidence="1">Uncharacterized protein</fullName>
    </submittedName>
</protein>
<evidence type="ECO:0000313" key="2">
    <source>
        <dbReference type="Proteomes" id="UP000770661"/>
    </source>
</evidence>
<accession>A0A8J8WDT4</accession>
<evidence type="ECO:0000313" key="1">
    <source>
        <dbReference type="EMBL" id="KAG0701133.1"/>
    </source>
</evidence>
<comment type="caution">
    <text evidence="1">The sequence shown here is derived from an EMBL/GenBank/DDBJ whole genome shotgun (WGS) entry which is preliminary data.</text>
</comment>
<dbReference type="AlphaFoldDB" id="A0A8J8WDT4"/>